<gene>
    <name evidence="1" type="ORF">HMPREF0080_01790</name>
</gene>
<protein>
    <submittedName>
        <fullName evidence="1">Uncharacterized protein</fullName>
    </submittedName>
</protein>
<dbReference type="EMBL" id="AGCJ01000076">
    <property type="protein sequence ID" value="EHM38658.1"/>
    <property type="molecule type" value="Genomic_DNA"/>
</dbReference>
<keyword evidence="2" id="KW-1185">Reference proteome</keyword>
<proteinExistence type="predicted"/>
<organism evidence="1 2">
    <name type="scientific">Anaeroglobus geminatus F0357</name>
    <dbReference type="NCBI Taxonomy" id="861450"/>
    <lineage>
        <taxon>Bacteria</taxon>
        <taxon>Bacillati</taxon>
        <taxon>Bacillota</taxon>
        <taxon>Negativicutes</taxon>
        <taxon>Veillonellales</taxon>
        <taxon>Veillonellaceae</taxon>
        <taxon>Anaeroglobus</taxon>
    </lineage>
</organism>
<reference evidence="1 2" key="1">
    <citation type="submission" date="2011-08" db="EMBL/GenBank/DDBJ databases">
        <authorList>
            <person name="Weinstock G."/>
            <person name="Sodergren E."/>
            <person name="Clifton S."/>
            <person name="Fulton L."/>
            <person name="Fulton B."/>
            <person name="Courtney L."/>
            <person name="Fronick C."/>
            <person name="Harrison M."/>
            <person name="Strong C."/>
            <person name="Farmer C."/>
            <person name="Delahaunty K."/>
            <person name="Markovic C."/>
            <person name="Hall O."/>
            <person name="Minx P."/>
            <person name="Tomlinson C."/>
            <person name="Mitreva M."/>
            <person name="Hou S."/>
            <person name="Chen J."/>
            <person name="Wollam A."/>
            <person name="Pepin K.H."/>
            <person name="Johnson M."/>
            <person name="Bhonagiri V."/>
            <person name="Zhang X."/>
            <person name="Suruliraj S."/>
            <person name="Warren W."/>
            <person name="Chinwalla A."/>
            <person name="Mardis E.R."/>
            <person name="Wilson R.K."/>
        </authorList>
    </citation>
    <scope>NUCLEOTIDE SEQUENCE [LARGE SCALE GENOMIC DNA]</scope>
    <source>
        <strain evidence="1 2">F0357</strain>
    </source>
</reference>
<evidence type="ECO:0000313" key="2">
    <source>
        <dbReference type="Proteomes" id="UP000005481"/>
    </source>
</evidence>
<dbReference type="STRING" id="861450.HMPREF0080_01790"/>
<sequence>MKIRSLIYYKRDSSKIHKFHTVYTQKKVTISPLLWYTGTQVFKIFF</sequence>
<accession>G9YJE1</accession>
<evidence type="ECO:0000313" key="1">
    <source>
        <dbReference type="EMBL" id="EHM38658.1"/>
    </source>
</evidence>
<comment type="caution">
    <text evidence="1">The sequence shown here is derived from an EMBL/GenBank/DDBJ whole genome shotgun (WGS) entry which is preliminary data.</text>
</comment>
<name>G9YJE1_9FIRM</name>
<dbReference type="AlphaFoldDB" id="G9YJE1"/>
<dbReference type="HOGENOM" id="CLU_3179472_0_0_9"/>
<dbReference type="Proteomes" id="UP000005481">
    <property type="component" value="Unassembled WGS sequence"/>
</dbReference>